<name>A0A183BQW8_GLOPA</name>
<evidence type="ECO:0000256" key="1">
    <source>
        <dbReference type="ARBA" id="ARBA00007831"/>
    </source>
</evidence>
<dbReference type="GO" id="GO:0012506">
    <property type="term" value="C:vesicle membrane"/>
    <property type="evidence" value="ECO:0007669"/>
    <property type="project" value="TreeGrafter"/>
</dbReference>
<dbReference type="SUPFAM" id="SSF52833">
    <property type="entry name" value="Thioredoxin-like"/>
    <property type="match status" value="1"/>
</dbReference>
<accession>A0A183BQW8</accession>
<dbReference type="InterPro" id="IPR018502">
    <property type="entry name" value="Annexin_repeat"/>
</dbReference>
<dbReference type="AlphaFoldDB" id="A0A183BQW8"/>
<dbReference type="GO" id="GO:0005886">
    <property type="term" value="C:plasma membrane"/>
    <property type="evidence" value="ECO:0007669"/>
    <property type="project" value="TreeGrafter"/>
</dbReference>
<comment type="similarity">
    <text evidence="1">Belongs to the annexin family.</text>
</comment>
<dbReference type="FunFam" id="1.10.220.10:FF:000003">
    <property type="entry name" value="Annexin"/>
    <property type="match status" value="1"/>
</dbReference>
<organism evidence="6 7">
    <name type="scientific">Globodera pallida</name>
    <name type="common">Potato cyst nematode worm</name>
    <name type="synonym">Heterodera pallida</name>
    <dbReference type="NCBI Taxonomy" id="36090"/>
    <lineage>
        <taxon>Eukaryota</taxon>
        <taxon>Metazoa</taxon>
        <taxon>Ecdysozoa</taxon>
        <taxon>Nematoda</taxon>
        <taxon>Chromadorea</taxon>
        <taxon>Rhabditida</taxon>
        <taxon>Tylenchina</taxon>
        <taxon>Tylenchomorpha</taxon>
        <taxon>Tylenchoidea</taxon>
        <taxon>Heteroderidae</taxon>
        <taxon>Heteroderinae</taxon>
        <taxon>Globodera</taxon>
    </lineage>
</organism>
<dbReference type="GO" id="GO:0005634">
    <property type="term" value="C:nucleus"/>
    <property type="evidence" value="ECO:0007669"/>
    <property type="project" value="TreeGrafter"/>
</dbReference>
<dbReference type="GO" id="GO:0005737">
    <property type="term" value="C:cytoplasm"/>
    <property type="evidence" value="ECO:0007669"/>
    <property type="project" value="TreeGrafter"/>
</dbReference>
<dbReference type="GO" id="GO:0005544">
    <property type="term" value="F:calcium-dependent phospholipid binding"/>
    <property type="evidence" value="ECO:0007669"/>
    <property type="project" value="InterPro"/>
</dbReference>
<dbReference type="InterPro" id="IPR013766">
    <property type="entry name" value="Thioredoxin_domain"/>
</dbReference>
<evidence type="ECO:0000313" key="7">
    <source>
        <dbReference type="WBParaSite" id="GPLIN_000300400"/>
    </source>
</evidence>
<dbReference type="FunFam" id="1.10.220.10:FF:000001">
    <property type="entry name" value="Annexin"/>
    <property type="match status" value="1"/>
</dbReference>
<dbReference type="Proteomes" id="UP000050741">
    <property type="component" value="Unassembled WGS sequence"/>
</dbReference>
<sequence>MPNTNRSYYEGDGNFDQQRSGHATAYPHQQQDYTQQQQGNRQQQQGNAQQQQGPSQQQQQGNAQQQQGNAQQQQQGNAQQQQRRSQQQLDSPQQQSRYQPQMDSPQQQSRSQQQLDSPQQQQRRSQSQVDSSQQQSRYQPQLDSPQQQSRSQQQQSHSQQQQSRSQQQLDSPQQQSRSQQQQLDSPQQQSRSQQQQLDSPQQQSRSQQQQLDSPQQQQRRSQSQVDSPQQQQRRSQPQLDSPQQQQRRSQPQLDSPQQQSRSQLQLDSPQQQSRSQQQQLDSPQRQGCSQQYQGHLQQQLDALLQQQSHMQQLQGPVQQQLEPLQQQGRSQQHQGHLQQQLLDSLLQQQNHTQQQQGLPSQQQPDSPPRQQGNVQQQQQGNAQQQQQGNVQQQGALYEDAAPSPNRFEQQRTQYEQLPRKGAPTIRANPNFNAQGIAELLSNEINGVYCDIDREKVIQTLINCNNAQRQEVINMFYQMYGKGLIKELKDKLRSGFDNLIMALMELPVCYDATQLRHAMKGLRTKEVFIEIMTTRMNAHVHAIKMAYRRMFNSDLECDITRDTSGYFKRLLISLCSGEVQKLCHGGVSRLGADESAFNFILSAQNFCQLRLVCAFEYEVICGDICDLHLTLVKRIRNRAKYFAELIYNSLRGQSTRDTDLIRLIVTRSEIDLADIRRAYQEMYGKSLVDSIEDECSGDYKRGLVAIVKGNYQAATRFSTSRAPTRLYTVFEPGRDTAFVVEFYADWCGHCRAFAPFYRQFASGVKRWSEVVQVAAVNCADTFNGQICRSNSVAYFPMIKYFPRSANSFADGTLMESSHSGTNLRDQLATKILNEYSRFAYTDWPNLRHLEVNVNTRFEDLWQGTPPSANFLLIIFEQFDSVGVQSILDLWPNRQQIGVRRALSNSALIPMLGIKKFPYVAMFKRDDQQSIFMEQFQGPVTLDEAMQRVQPGNFISLDTEQQQSTQSSRPHVETIDCERFPDRTRSSSNTNSRRYSSAALAIPAAISVAGKRVISFFAITAPSAHTIGHIRRPKVEFE</sequence>
<keyword evidence="2" id="KW-0677">Repeat</keyword>
<evidence type="ECO:0000256" key="3">
    <source>
        <dbReference type="ARBA" id="ARBA00023216"/>
    </source>
</evidence>
<dbReference type="SUPFAM" id="SSF47874">
    <property type="entry name" value="Annexin"/>
    <property type="match status" value="1"/>
</dbReference>
<dbReference type="InterPro" id="IPR017937">
    <property type="entry name" value="Thioredoxin_CS"/>
</dbReference>
<reference evidence="7" key="2">
    <citation type="submission" date="2016-06" db="UniProtKB">
        <authorList>
            <consortium name="WormBaseParasite"/>
        </authorList>
    </citation>
    <scope>IDENTIFICATION</scope>
</reference>
<dbReference type="PROSITE" id="PS51352">
    <property type="entry name" value="THIOREDOXIN_2"/>
    <property type="match status" value="1"/>
</dbReference>
<dbReference type="Pfam" id="PF00085">
    <property type="entry name" value="Thioredoxin"/>
    <property type="match status" value="1"/>
</dbReference>
<dbReference type="Pfam" id="PF00191">
    <property type="entry name" value="Annexin"/>
    <property type="match status" value="3"/>
</dbReference>
<dbReference type="Gene3D" id="1.10.220.10">
    <property type="entry name" value="Annexin"/>
    <property type="match status" value="3"/>
</dbReference>
<dbReference type="PANTHER" id="PTHR10502">
    <property type="entry name" value="ANNEXIN"/>
    <property type="match status" value="1"/>
</dbReference>
<dbReference type="InterPro" id="IPR036249">
    <property type="entry name" value="Thioredoxin-like_sf"/>
</dbReference>
<keyword evidence="3" id="KW-0041">Annexin</keyword>
<dbReference type="PRINTS" id="PR00196">
    <property type="entry name" value="ANNEXIN"/>
</dbReference>
<dbReference type="WBParaSite" id="GPLIN_000300400">
    <property type="protein sequence ID" value="GPLIN_000300400"/>
    <property type="gene ID" value="GPLIN_000300400"/>
</dbReference>
<dbReference type="GO" id="GO:0001786">
    <property type="term" value="F:phosphatidylserine binding"/>
    <property type="evidence" value="ECO:0007669"/>
    <property type="project" value="TreeGrafter"/>
</dbReference>
<keyword evidence="6" id="KW-1185">Reference proteome</keyword>
<dbReference type="Gene3D" id="3.40.30.10">
    <property type="entry name" value="Glutaredoxin"/>
    <property type="match status" value="2"/>
</dbReference>
<feature type="region of interest" description="Disordered" evidence="4">
    <location>
        <begin position="1"/>
        <end position="393"/>
    </location>
</feature>
<dbReference type="PROSITE" id="PS00194">
    <property type="entry name" value="THIOREDOXIN_1"/>
    <property type="match status" value="1"/>
</dbReference>
<protein>
    <submittedName>
        <fullName evidence="7">Thioredoxin domain-containing protein</fullName>
    </submittedName>
</protein>
<dbReference type="GO" id="GO:0005509">
    <property type="term" value="F:calcium ion binding"/>
    <property type="evidence" value="ECO:0007669"/>
    <property type="project" value="InterPro"/>
</dbReference>
<feature type="domain" description="Thioredoxin" evidence="5">
    <location>
        <begin position="707"/>
        <end position="836"/>
    </location>
</feature>
<evidence type="ECO:0000259" key="5">
    <source>
        <dbReference type="PROSITE" id="PS51352"/>
    </source>
</evidence>
<dbReference type="InterPro" id="IPR001464">
    <property type="entry name" value="Annexin"/>
</dbReference>
<evidence type="ECO:0000313" key="6">
    <source>
        <dbReference type="Proteomes" id="UP000050741"/>
    </source>
</evidence>
<dbReference type="SMART" id="SM00335">
    <property type="entry name" value="ANX"/>
    <property type="match status" value="3"/>
</dbReference>
<dbReference type="PROSITE" id="PS51897">
    <property type="entry name" value="ANNEXIN_2"/>
    <property type="match status" value="3"/>
</dbReference>
<proteinExistence type="inferred from homology"/>
<reference evidence="6" key="1">
    <citation type="submission" date="2014-05" db="EMBL/GenBank/DDBJ databases">
        <title>The genome and life-stage specific transcriptomes of Globodera pallida elucidate key aspects of plant parasitism by a cyst nematode.</title>
        <authorList>
            <person name="Cotton J.A."/>
            <person name="Lilley C.J."/>
            <person name="Jones L.M."/>
            <person name="Kikuchi T."/>
            <person name="Reid A.J."/>
            <person name="Thorpe P."/>
            <person name="Tsai I.J."/>
            <person name="Beasley H."/>
            <person name="Blok V."/>
            <person name="Cock P.J.A."/>
            <person name="Van den Akker S.E."/>
            <person name="Holroyd N."/>
            <person name="Hunt M."/>
            <person name="Mantelin S."/>
            <person name="Naghra H."/>
            <person name="Pain A."/>
            <person name="Palomares-Rius J.E."/>
            <person name="Zarowiecki M."/>
            <person name="Berriman M."/>
            <person name="Jones J.T."/>
            <person name="Urwin P.E."/>
        </authorList>
    </citation>
    <scope>NUCLEOTIDE SEQUENCE [LARGE SCALE GENOMIC DNA]</scope>
    <source>
        <strain evidence="6">Lindley</strain>
    </source>
</reference>
<evidence type="ECO:0000256" key="2">
    <source>
        <dbReference type="ARBA" id="ARBA00022737"/>
    </source>
</evidence>
<dbReference type="PANTHER" id="PTHR10502:SF102">
    <property type="entry name" value="ANNEXIN B11"/>
    <property type="match status" value="1"/>
</dbReference>
<dbReference type="InterPro" id="IPR037104">
    <property type="entry name" value="Annexin_sf"/>
</dbReference>
<feature type="compositionally biased region" description="Low complexity" evidence="4">
    <location>
        <begin position="29"/>
        <end position="393"/>
    </location>
</feature>
<evidence type="ECO:0000256" key="4">
    <source>
        <dbReference type="SAM" id="MobiDB-lite"/>
    </source>
</evidence>